<protein>
    <submittedName>
        <fullName evidence="2">Uncharacterized protein</fullName>
    </submittedName>
</protein>
<organism evidence="2 3">
    <name type="scientific">Porites lobata</name>
    <dbReference type="NCBI Taxonomy" id="104759"/>
    <lineage>
        <taxon>Eukaryota</taxon>
        <taxon>Metazoa</taxon>
        <taxon>Cnidaria</taxon>
        <taxon>Anthozoa</taxon>
        <taxon>Hexacorallia</taxon>
        <taxon>Scleractinia</taxon>
        <taxon>Fungiina</taxon>
        <taxon>Poritidae</taxon>
        <taxon>Porites</taxon>
    </lineage>
</organism>
<accession>A0ABN8QUX0</accession>
<gene>
    <name evidence="2" type="ORF">PLOB_00010385</name>
</gene>
<keyword evidence="3" id="KW-1185">Reference proteome</keyword>
<evidence type="ECO:0000256" key="1">
    <source>
        <dbReference type="SAM" id="Coils"/>
    </source>
</evidence>
<dbReference type="EMBL" id="CALNXK010000152">
    <property type="protein sequence ID" value="CAH3169904.1"/>
    <property type="molecule type" value="Genomic_DNA"/>
</dbReference>
<keyword evidence="1" id="KW-0175">Coiled coil</keyword>
<feature type="coiled-coil region" evidence="1">
    <location>
        <begin position="3"/>
        <end position="86"/>
    </location>
</feature>
<proteinExistence type="predicted"/>
<evidence type="ECO:0000313" key="3">
    <source>
        <dbReference type="Proteomes" id="UP001159405"/>
    </source>
</evidence>
<reference evidence="2 3" key="1">
    <citation type="submission" date="2022-05" db="EMBL/GenBank/DDBJ databases">
        <authorList>
            <consortium name="Genoscope - CEA"/>
            <person name="William W."/>
        </authorList>
    </citation>
    <scope>NUCLEOTIDE SEQUENCE [LARGE SCALE GENOMIC DNA]</scope>
</reference>
<sequence length="138" mass="15491">MQADNLRADLKTQKQDNKNLTSELQLTQAKLQTKQNEVKTLGEGLKTVEEDNRNLTSALQSTQATLQTKQEEVETLTQEINSKVESFCTLTFKPSHKIIKRSSDVTRIMKKLDELYNESNGAFSTIYLSGIPGCGKSH</sequence>
<dbReference type="Proteomes" id="UP001159405">
    <property type="component" value="Unassembled WGS sequence"/>
</dbReference>
<comment type="caution">
    <text evidence="2">The sequence shown here is derived from an EMBL/GenBank/DDBJ whole genome shotgun (WGS) entry which is preliminary data.</text>
</comment>
<evidence type="ECO:0000313" key="2">
    <source>
        <dbReference type="EMBL" id="CAH3169904.1"/>
    </source>
</evidence>
<name>A0ABN8QUX0_9CNID</name>